<keyword evidence="2" id="KW-0378">Hydrolase</keyword>
<feature type="region of interest" description="Disordered" evidence="1">
    <location>
        <begin position="603"/>
        <end position="635"/>
    </location>
</feature>
<organism evidence="2 3">
    <name type="scientific">Artemisia annua</name>
    <name type="common">Sweet wormwood</name>
    <dbReference type="NCBI Taxonomy" id="35608"/>
    <lineage>
        <taxon>Eukaryota</taxon>
        <taxon>Viridiplantae</taxon>
        <taxon>Streptophyta</taxon>
        <taxon>Embryophyta</taxon>
        <taxon>Tracheophyta</taxon>
        <taxon>Spermatophyta</taxon>
        <taxon>Magnoliopsida</taxon>
        <taxon>eudicotyledons</taxon>
        <taxon>Gunneridae</taxon>
        <taxon>Pentapetalae</taxon>
        <taxon>asterids</taxon>
        <taxon>campanulids</taxon>
        <taxon>Asterales</taxon>
        <taxon>Asteraceae</taxon>
        <taxon>Asteroideae</taxon>
        <taxon>Anthemideae</taxon>
        <taxon>Artemisiinae</taxon>
        <taxon>Artemisia</taxon>
    </lineage>
</organism>
<feature type="compositionally biased region" description="Polar residues" evidence="1">
    <location>
        <begin position="698"/>
        <end position="708"/>
    </location>
</feature>
<dbReference type="AlphaFoldDB" id="A0A2U1PKX8"/>
<evidence type="ECO:0000256" key="1">
    <source>
        <dbReference type="SAM" id="MobiDB-lite"/>
    </source>
</evidence>
<name>A0A2U1PKX8_ARTAN</name>
<comment type="caution">
    <text evidence="2">The sequence shown here is derived from an EMBL/GenBank/DDBJ whole genome shotgun (WGS) entry which is preliminary data.</text>
</comment>
<proteinExistence type="predicted"/>
<keyword evidence="3" id="KW-1185">Reference proteome</keyword>
<evidence type="ECO:0000313" key="2">
    <source>
        <dbReference type="EMBL" id="PWA86411.1"/>
    </source>
</evidence>
<dbReference type="GO" id="GO:0004386">
    <property type="term" value="F:helicase activity"/>
    <property type="evidence" value="ECO:0007669"/>
    <property type="project" value="UniProtKB-KW"/>
</dbReference>
<feature type="region of interest" description="Disordered" evidence="1">
    <location>
        <begin position="680"/>
        <end position="750"/>
    </location>
</feature>
<feature type="compositionally biased region" description="Polar residues" evidence="1">
    <location>
        <begin position="680"/>
        <end position="689"/>
    </location>
</feature>
<accession>A0A2U1PKX8</accession>
<reference evidence="2 3" key="1">
    <citation type="journal article" date="2018" name="Mol. Plant">
        <title>The genome of Artemisia annua provides insight into the evolution of Asteraceae family and artemisinin biosynthesis.</title>
        <authorList>
            <person name="Shen Q."/>
            <person name="Zhang L."/>
            <person name="Liao Z."/>
            <person name="Wang S."/>
            <person name="Yan T."/>
            <person name="Shi P."/>
            <person name="Liu M."/>
            <person name="Fu X."/>
            <person name="Pan Q."/>
            <person name="Wang Y."/>
            <person name="Lv Z."/>
            <person name="Lu X."/>
            <person name="Zhang F."/>
            <person name="Jiang W."/>
            <person name="Ma Y."/>
            <person name="Chen M."/>
            <person name="Hao X."/>
            <person name="Li L."/>
            <person name="Tang Y."/>
            <person name="Lv G."/>
            <person name="Zhou Y."/>
            <person name="Sun X."/>
            <person name="Brodelius P.E."/>
            <person name="Rose J.K.C."/>
            <person name="Tang K."/>
        </authorList>
    </citation>
    <scope>NUCLEOTIDE SEQUENCE [LARGE SCALE GENOMIC DNA]</scope>
    <source>
        <strain evidence="3">cv. Huhao1</strain>
        <tissue evidence="2">Leaf</tissue>
    </source>
</reference>
<protein>
    <submittedName>
        <fullName evidence="2">Helitron helicase-like domain-containing protein</fullName>
    </submittedName>
</protein>
<gene>
    <name evidence="2" type="ORF">CTI12_AA137700</name>
</gene>
<keyword evidence="2" id="KW-0547">Nucleotide-binding</keyword>
<keyword evidence="2" id="KW-0067">ATP-binding</keyword>
<evidence type="ECO:0000313" key="3">
    <source>
        <dbReference type="Proteomes" id="UP000245207"/>
    </source>
</evidence>
<dbReference type="Proteomes" id="UP000245207">
    <property type="component" value="Unassembled WGS sequence"/>
</dbReference>
<feature type="compositionally biased region" description="Polar residues" evidence="1">
    <location>
        <begin position="603"/>
        <end position="621"/>
    </location>
</feature>
<dbReference type="PANTHER" id="PTHR45786:SF74">
    <property type="entry name" value="ATP-DEPENDENT DNA HELICASE"/>
    <property type="match status" value="1"/>
</dbReference>
<dbReference type="PANTHER" id="PTHR45786">
    <property type="entry name" value="DNA BINDING PROTEIN-LIKE"/>
    <property type="match status" value="1"/>
</dbReference>
<sequence length="750" mass="85141">MPRRLLRNDFAPLTNTYMHTLTHNNGYEKKQLVENENDLHYNGTLITDNQVSTENDNFIHTMRHHVVPSNVNSSRLDLYGQQQNLSITDTQISAENDKFIDKMQHHVGPSNVNNTNLDLYGQPQNLSIPWKNQPFYQQSTSTTNKQSSNQIDYLGESNATISDNLGTKKDATYIPDKRKRRIATMFKDVTHHAKRSKESSNNKGKTLTFEGISMHAQPADPYETVMPENAANTIDQGQSSRNEENFFRHIPTNNRICNTSITPDSQDMSPLYIDIGDCQYACQYCNAAFWYSERSKESAEYRNLKYTKCCAGGQVYLERELEPPIYLKQIFKDKHFLDNIRAYNQMFSMTSFGAQIDDTINDGRGPYVFKISGQIHHWIGTICPTNKDEPKFMQIYMLDTDNEVAHRMEPFGGKDSSGLKPEIVQHLIQILDANNELVQVFRTARDRINEGNIGDFKIQLYNVVGNRRYDLPSSHTLGAIVFEPDGNSQTDYDIIIEYKDRQPQRINKLHSSYMSLQYPLIFVYGQPGFNTKMTLDGVNATTKRTKMSMNMFYKYQLHERICLNPKTLTPFDLTDSQATQEEYTTNAIDIPQKQQLALAIQTTPPSTPPSNEMSTQINLTGEQPAEESTPAVTPPPNEISAQVNPMEEQAAKELAPTAKAYTGMQTRSRTDAVQTSNIHYSKTVEQTNIEPPEDTDMTHQNEPVNTPVQPEDCLTDAASKSSTSIANKPTSSKRALFQGKTADAKKNKKE</sequence>
<dbReference type="OrthoDB" id="7548730at2759"/>
<feature type="compositionally biased region" description="Polar residues" evidence="1">
    <location>
        <begin position="718"/>
        <end position="733"/>
    </location>
</feature>
<keyword evidence="2" id="KW-0347">Helicase</keyword>
<dbReference type="EMBL" id="PKPP01001021">
    <property type="protein sequence ID" value="PWA86411.1"/>
    <property type="molecule type" value="Genomic_DNA"/>
</dbReference>
<dbReference type="STRING" id="35608.A0A2U1PKX8"/>